<comment type="similarity">
    <text evidence="1">Belongs to the bacterial ribosomal protein bS21 family.</text>
</comment>
<gene>
    <name evidence="6" type="ORF">E3P86_01577</name>
    <name evidence="5" type="ORF">E3P90_01126</name>
</gene>
<dbReference type="GO" id="GO:1990904">
    <property type="term" value="C:ribonucleoprotein complex"/>
    <property type="evidence" value="ECO:0007669"/>
    <property type="project" value="UniProtKB-KW"/>
</dbReference>
<proteinExistence type="inferred from homology"/>
<dbReference type="Proteomes" id="UP000306954">
    <property type="component" value="Unassembled WGS sequence"/>
</dbReference>
<dbReference type="OMA" id="HIWKTHA"/>
<comment type="caution">
    <text evidence="6">The sequence shown here is derived from an EMBL/GenBank/DDBJ whole genome shotgun (WGS) entry which is preliminary data.</text>
</comment>
<name>A0A4T0GSQ0_WALIC</name>
<dbReference type="InterPro" id="IPR001911">
    <property type="entry name" value="Ribosomal_bS21"/>
</dbReference>
<feature type="compositionally biased region" description="Low complexity" evidence="4">
    <location>
        <begin position="34"/>
        <end position="44"/>
    </location>
</feature>
<dbReference type="AlphaFoldDB" id="A0A4T0GSQ0"/>
<keyword evidence="2" id="KW-0689">Ribosomal protein</keyword>
<evidence type="ECO:0000256" key="3">
    <source>
        <dbReference type="ARBA" id="ARBA00023274"/>
    </source>
</evidence>
<reference evidence="7 8" key="1">
    <citation type="submission" date="2019-03" db="EMBL/GenBank/DDBJ databases">
        <title>Sequencing 23 genomes of Wallemia ichthyophaga.</title>
        <authorList>
            <person name="Gostincar C."/>
        </authorList>
    </citation>
    <scope>NUCLEOTIDE SEQUENCE [LARGE SCALE GENOMIC DNA]</scope>
    <source>
        <strain evidence="6 8">EXF-6200</strain>
        <strain evidence="5 7">EXF-8621</strain>
    </source>
</reference>
<evidence type="ECO:0000313" key="8">
    <source>
        <dbReference type="Proteomes" id="UP000310689"/>
    </source>
</evidence>
<feature type="region of interest" description="Disordered" evidence="4">
    <location>
        <begin position="34"/>
        <end position="64"/>
    </location>
</feature>
<dbReference type="GO" id="GO:0006412">
    <property type="term" value="P:translation"/>
    <property type="evidence" value="ECO:0007669"/>
    <property type="project" value="InterPro"/>
</dbReference>
<dbReference type="OrthoDB" id="2501249at2759"/>
<organism evidence="6 8">
    <name type="scientific">Wallemia ichthyophaga</name>
    <dbReference type="NCBI Taxonomy" id="245174"/>
    <lineage>
        <taxon>Eukaryota</taxon>
        <taxon>Fungi</taxon>
        <taxon>Dikarya</taxon>
        <taxon>Basidiomycota</taxon>
        <taxon>Wallemiomycotina</taxon>
        <taxon>Wallemiomycetes</taxon>
        <taxon>Wallemiales</taxon>
        <taxon>Wallemiaceae</taxon>
        <taxon>Wallemia</taxon>
    </lineage>
</organism>
<evidence type="ECO:0000313" key="6">
    <source>
        <dbReference type="EMBL" id="TIB38543.1"/>
    </source>
</evidence>
<dbReference type="EMBL" id="SPOI01000057">
    <property type="protein sequence ID" value="TIB38543.1"/>
    <property type="molecule type" value="Genomic_DNA"/>
</dbReference>
<evidence type="ECO:0000313" key="5">
    <source>
        <dbReference type="EMBL" id="TIB14865.1"/>
    </source>
</evidence>
<evidence type="ECO:0000256" key="1">
    <source>
        <dbReference type="ARBA" id="ARBA00006640"/>
    </source>
</evidence>
<protein>
    <submittedName>
        <fullName evidence="6">Uncharacterized protein</fullName>
    </submittedName>
</protein>
<dbReference type="GO" id="GO:0003735">
    <property type="term" value="F:structural constituent of ribosome"/>
    <property type="evidence" value="ECO:0007669"/>
    <property type="project" value="InterPro"/>
</dbReference>
<accession>A0A4T0GSQ0</accession>
<evidence type="ECO:0000256" key="4">
    <source>
        <dbReference type="SAM" id="MobiDB-lite"/>
    </source>
</evidence>
<keyword evidence="3" id="KW-0687">Ribonucleoprotein</keyword>
<sequence length="171" mass="20591">MNVLGGVRNLRLGWMGYRKYSTHEPQAGLARLLGLQKQQQQQQQTDRHGSNPITSTGRLTPEESWNNYHNQRMRTLEHIQPLSLYSGRTVTVGKYDKNNITAQADRAWRMLNRTLVKNDVKRELMLRERYEKPHEKRRRLRRERHRRRFAEFIRHKVSLVHGIRRRKEAMK</sequence>
<dbReference type="GO" id="GO:0005840">
    <property type="term" value="C:ribosome"/>
    <property type="evidence" value="ECO:0007669"/>
    <property type="project" value="UniProtKB-KW"/>
</dbReference>
<dbReference type="EMBL" id="SPOF01000009">
    <property type="protein sequence ID" value="TIB14865.1"/>
    <property type="molecule type" value="Genomic_DNA"/>
</dbReference>
<evidence type="ECO:0000256" key="2">
    <source>
        <dbReference type="ARBA" id="ARBA00022980"/>
    </source>
</evidence>
<feature type="compositionally biased region" description="Polar residues" evidence="4">
    <location>
        <begin position="51"/>
        <end position="64"/>
    </location>
</feature>
<evidence type="ECO:0000313" key="7">
    <source>
        <dbReference type="Proteomes" id="UP000306954"/>
    </source>
</evidence>
<dbReference type="Pfam" id="PF01165">
    <property type="entry name" value="Ribosomal_S21"/>
    <property type="match status" value="1"/>
</dbReference>
<dbReference type="Proteomes" id="UP000310689">
    <property type="component" value="Unassembled WGS sequence"/>
</dbReference>